<dbReference type="OrthoDB" id="1467719at2"/>
<evidence type="ECO:0000313" key="3">
    <source>
        <dbReference type="EMBL" id="TQD35406.1"/>
    </source>
</evidence>
<dbReference type="EMBL" id="VIAR01000012">
    <property type="protein sequence ID" value="TQD35406.1"/>
    <property type="molecule type" value="Genomic_DNA"/>
</dbReference>
<name>A0A507ZCA0_9FLAO</name>
<dbReference type="AlphaFoldDB" id="A0A507ZCA0"/>
<dbReference type="RefSeq" id="WP_141422380.1">
    <property type="nucleotide sequence ID" value="NZ_VIAR01000012.1"/>
</dbReference>
<keyword evidence="2" id="KW-0812">Transmembrane</keyword>
<dbReference type="InterPro" id="IPR007060">
    <property type="entry name" value="FtsL/DivIC"/>
</dbReference>
<sequence length="107" mass="13200">MRFKELRQKHWFKIISNRYVLILLVFTVWMAFFDSNSLMVHNELDEELNKLENNKEYYQEEIRQDKAIIQGLDDSFELEKFARETYFMKRDNEEVFIIEFQDSSKTN</sequence>
<gene>
    <name evidence="3" type="ORF">FKR84_11080</name>
</gene>
<reference evidence="3 4" key="1">
    <citation type="submission" date="2019-06" db="EMBL/GenBank/DDBJ databases">
        <title>Flavibacter putida gen. nov., sp. nov., a novel marine bacterium of the family Flavobacteriaceae isolated from coastal seawater.</title>
        <authorList>
            <person name="Feng X."/>
        </authorList>
    </citation>
    <scope>NUCLEOTIDE SEQUENCE [LARGE SCALE GENOMIC DNA]</scope>
    <source>
        <strain evidence="3 4">PLHSN227</strain>
    </source>
</reference>
<accession>A0A507ZCA0</accession>
<keyword evidence="2" id="KW-0472">Membrane</keyword>
<dbReference type="Proteomes" id="UP000317169">
    <property type="component" value="Unassembled WGS sequence"/>
</dbReference>
<feature type="coiled-coil region" evidence="1">
    <location>
        <begin position="41"/>
        <end position="68"/>
    </location>
</feature>
<keyword evidence="4" id="KW-1185">Reference proteome</keyword>
<keyword evidence="1" id="KW-0175">Coiled coil</keyword>
<keyword evidence="2" id="KW-1133">Transmembrane helix</keyword>
<organism evidence="3 4">
    <name type="scientific">Haloflavibacter putidus</name>
    <dbReference type="NCBI Taxonomy" id="2576776"/>
    <lineage>
        <taxon>Bacteria</taxon>
        <taxon>Pseudomonadati</taxon>
        <taxon>Bacteroidota</taxon>
        <taxon>Flavobacteriia</taxon>
        <taxon>Flavobacteriales</taxon>
        <taxon>Flavobacteriaceae</taxon>
        <taxon>Haloflavibacter</taxon>
    </lineage>
</organism>
<dbReference type="Pfam" id="PF04977">
    <property type="entry name" value="DivIC"/>
    <property type="match status" value="1"/>
</dbReference>
<evidence type="ECO:0000256" key="1">
    <source>
        <dbReference type="SAM" id="Coils"/>
    </source>
</evidence>
<protein>
    <submittedName>
        <fullName evidence="3">Septum formation initiator family protein</fullName>
    </submittedName>
</protein>
<comment type="caution">
    <text evidence="3">The sequence shown here is derived from an EMBL/GenBank/DDBJ whole genome shotgun (WGS) entry which is preliminary data.</text>
</comment>
<feature type="transmembrane region" description="Helical" evidence="2">
    <location>
        <begin position="12"/>
        <end position="32"/>
    </location>
</feature>
<evidence type="ECO:0000313" key="4">
    <source>
        <dbReference type="Proteomes" id="UP000317169"/>
    </source>
</evidence>
<evidence type="ECO:0000256" key="2">
    <source>
        <dbReference type="SAM" id="Phobius"/>
    </source>
</evidence>
<proteinExistence type="predicted"/>